<feature type="domain" description="Mandelate racemase/muconate lactonizing enzyme C-terminal" evidence="2">
    <location>
        <begin position="123"/>
        <end position="229"/>
    </location>
</feature>
<dbReference type="InterPro" id="IPR029065">
    <property type="entry name" value="Enolase_C-like"/>
</dbReference>
<dbReference type="InterPro" id="IPR036849">
    <property type="entry name" value="Enolase-like_C_sf"/>
</dbReference>
<dbReference type="Gene3D" id="3.30.390.10">
    <property type="entry name" value="Enolase-like, N-terminal domain"/>
    <property type="match status" value="1"/>
</dbReference>
<dbReference type="InterPro" id="IPR034593">
    <property type="entry name" value="DgoD-like"/>
</dbReference>
<sequence length="376" mass="40155">MEITAVESVVRGDAHFVAIHTSTGLVGVGQSACWGYPGAVHAVVETFRRYLLGADPNRIEHHWHHLYRMGPFRGSVLTAAVSAIDLALWDLLGKRLEVPVWQLLGGRVREKIRLHLLLPGTGAQALAEQAAAAAADGFTAVKFDPLPANYGDLSLARLVAETEATTAAVRDTVGPDVDLLIELHRKLTPLQAEAVVPAVGRLHPLLVEDPIQIDSVSSQAEVTRRALGVPMANGERLHTIWEFKELLAQGGAQYVRPDLGLAGGISHARKIAALAESYHAAVVSHNCLGPLLTMASVQLDTAIPNFVTQEYSPLDDTLADGPARACVRRQGGFLPVPEAPGLGVTLDLADETPLDLTGRPLTRIPYRADGSVAYAV</sequence>
<proteinExistence type="predicted"/>
<name>A0A097CT35_9ACTN</name>
<dbReference type="Gene3D" id="3.20.20.120">
    <property type="entry name" value="Enolase-like C-terminal domain"/>
    <property type="match status" value="1"/>
</dbReference>
<gene>
    <name evidence="3" type="ORF">VASRM7_581</name>
</gene>
<dbReference type="InterPro" id="IPR029017">
    <property type="entry name" value="Enolase-like_N"/>
</dbReference>
<evidence type="ECO:0000259" key="2">
    <source>
        <dbReference type="SMART" id="SM00922"/>
    </source>
</evidence>
<keyword evidence="1" id="KW-0456">Lyase</keyword>
<organism evidence="3">
    <name type="scientific">Verrucosispora sp. MS100047</name>
    <dbReference type="NCBI Taxonomy" id="1410949"/>
    <lineage>
        <taxon>Bacteria</taxon>
        <taxon>Bacillati</taxon>
        <taxon>Actinomycetota</taxon>
        <taxon>Actinomycetes</taxon>
        <taxon>Micromonosporales</taxon>
        <taxon>Micromonosporaceae</taxon>
        <taxon>Micromonospora</taxon>
    </lineage>
</organism>
<protein>
    <submittedName>
        <fullName evidence="3">Galactonate dehydratase</fullName>
    </submittedName>
</protein>
<dbReference type="GO" id="GO:0009063">
    <property type="term" value="P:amino acid catabolic process"/>
    <property type="evidence" value="ECO:0007669"/>
    <property type="project" value="InterPro"/>
</dbReference>
<dbReference type="SMART" id="SM00922">
    <property type="entry name" value="MR_MLE"/>
    <property type="match status" value="1"/>
</dbReference>
<dbReference type="InterPro" id="IPR018110">
    <property type="entry name" value="Mandel_Rmase/mucon_lact_enz_CS"/>
</dbReference>
<dbReference type="SUPFAM" id="SSF54826">
    <property type="entry name" value="Enolase N-terminal domain-like"/>
    <property type="match status" value="1"/>
</dbReference>
<accession>A0A097CT35</accession>
<dbReference type="InterPro" id="IPR013341">
    <property type="entry name" value="Mandelate_racemase_N_dom"/>
</dbReference>
<dbReference type="PANTHER" id="PTHR48080">
    <property type="entry name" value="D-GALACTONATE DEHYDRATASE-RELATED"/>
    <property type="match status" value="1"/>
</dbReference>
<dbReference type="PANTHER" id="PTHR48080:SF2">
    <property type="entry name" value="D-GALACTONATE DEHYDRATASE"/>
    <property type="match status" value="1"/>
</dbReference>
<dbReference type="SFLD" id="SFLDG00179">
    <property type="entry name" value="mandelate_racemase"/>
    <property type="match status" value="1"/>
</dbReference>
<reference evidence="3" key="1">
    <citation type="submission" date="2013-11" db="EMBL/GenBank/DDBJ databases">
        <title>New antitubercular compounds from marine-derived Verrucosispora sp. MS100047.</title>
        <authorList>
            <person name="Huang P."/>
            <person name="Xie F."/>
            <person name="Wang Q."/>
            <person name="Wang J."/>
            <person name="Wang Q."/>
            <person name="Abdel-Mageed W.M."/>
            <person name="Liu M."/>
            <person name="Han J."/>
            <person name="Song F."/>
            <person name="Dai H."/>
            <person name="Liu X."/>
            <person name="Zhang L."/>
        </authorList>
    </citation>
    <scope>NUCLEOTIDE SEQUENCE</scope>
    <source>
        <strain evidence="3">MS100047</strain>
    </source>
</reference>
<evidence type="ECO:0000313" key="3">
    <source>
        <dbReference type="EMBL" id="AIS85823.1"/>
    </source>
</evidence>
<evidence type="ECO:0000256" key="1">
    <source>
        <dbReference type="ARBA" id="ARBA00023239"/>
    </source>
</evidence>
<dbReference type="EMBL" id="KF826694">
    <property type="protein sequence ID" value="AIS85823.1"/>
    <property type="molecule type" value="Genomic_DNA"/>
</dbReference>
<dbReference type="AlphaFoldDB" id="A0A097CT35"/>
<dbReference type="PROSITE" id="PS00908">
    <property type="entry name" value="MR_MLE_1"/>
    <property type="match status" value="1"/>
</dbReference>
<dbReference type="InterPro" id="IPR013342">
    <property type="entry name" value="Mandelate_racemase_C"/>
</dbReference>
<dbReference type="GO" id="GO:0016829">
    <property type="term" value="F:lyase activity"/>
    <property type="evidence" value="ECO:0007669"/>
    <property type="project" value="UniProtKB-KW"/>
</dbReference>
<dbReference type="SUPFAM" id="SSF51604">
    <property type="entry name" value="Enolase C-terminal domain-like"/>
    <property type="match status" value="1"/>
</dbReference>
<dbReference type="Pfam" id="PF02746">
    <property type="entry name" value="MR_MLE_N"/>
    <property type="match status" value="1"/>
</dbReference>
<dbReference type="CDD" id="cd03316">
    <property type="entry name" value="MR_like"/>
    <property type="match status" value="1"/>
</dbReference>
<dbReference type="SFLD" id="SFLDS00001">
    <property type="entry name" value="Enolase"/>
    <property type="match status" value="1"/>
</dbReference>
<dbReference type="Pfam" id="PF13378">
    <property type="entry name" value="MR_MLE_C"/>
    <property type="match status" value="1"/>
</dbReference>